<evidence type="ECO:0000313" key="11">
    <source>
        <dbReference type="EMBL" id="RBA33732.1"/>
    </source>
</evidence>
<dbReference type="EMBL" id="QNTT01000031">
    <property type="protein sequence ID" value="RBA33732.1"/>
    <property type="molecule type" value="Genomic_DNA"/>
</dbReference>
<dbReference type="GO" id="GO:0005524">
    <property type="term" value="F:ATP binding"/>
    <property type="evidence" value="ECO:0007669"/>
    <property type="project" value="UniProtKB-KW"/>
</dbReference>
<accession>A0A365P8Q9</accession>
<keyword evidence="7" id="KW-0067">ATP-binding</keyword>
<gene>
    <name evidence="11" type="ORF">DQ226_11725</name>
</gene>
<evidence type="ECO:0000259" key="10">
    <source>
        <dbReference type="Pfam" id="PF01909"/>
    </source>
</evidence>
<feature type="domain" description="Polymerase nucleotidyl transferase" evidence="10">
    <location>
        <begin position="37"/>
        <end position="94"/>
    </location>
</feature>
<dbReference type="InterPro" id="IPR052038">
    <property type="entry name" value="Type-VII_TA_antitoxin"/>
</dbReference>
<evidence type="ECO:0000256" key="2">
    <source>
        <dbReference type="ARBA" id="ARBA00022649"/>
    </source>
</evidence>
<dbReference type="CDD" id="cd05403">
    <property type="entry name" value="NT_KNTase_like"/>
    <property type="match status" value="1"/>
</dbReference>
<dbReference type="AlphaFoldDB" id="A0A365P8Q9"/>
<organism evidence="11 12">
    <name type="scientific">Dietzia maris</name>
    <dbReference type="NCBI Taxonomy" id="37915"/>
    <lineage>
        <taxon>Bacteria</taxon>
        <taxon>Bacillati</taxon>
        <taxon>Actinomycetota</taxon>
        <taxon>Actinomycetes</taxon>
        <taxon>Mycobacteriales</taxon>
        <taxon>Dietziaceae</taxon>
        <taxon>Dietzia</taxon>
    </lineage>
</organism>
<protein>
    <submittedName>
        <fullName evidence="11">Nucleotidyltransferase</fullName>
    </submittedName>
</protein>
<dbReference type="PANTHER" id="PTHR33571:SF12">
    <property type="entry name" value="BSL3053 PROTEIN"/>
    <property type="match status" value="1"/>
</dbReference>
<dbReference type="GO" id="GO:0016779">
    <property type="term" value="F:nucleotidyltransferase activity"/>
    <property type="evidence" value="ECO:0007669"/>
    <property type="project" value="UniProtKB-KW"/>
</dbReference>
<comment type="cofactor">
    <cofactor evidence="1">
        <name>Mg(2+)</name>
        <dbReference type="ChEBI" id="CHEBI:18420"/>
    </cofactor>
</comment>
<dbReference type="Pfam" id="PF01909">
    <property type="entry name" value="NTP_transf_2"/>
    <property type="match status" value="1"/>
</dbReference>
<comment type="similarity">
    <text evidence="9">Belongs to the MntA antitoxin family.</text>
</comment>
<keyword evidence="6" id="KW-0547">Nucleotide-binding</keyword>
<evidence type="ECO:0000256" key="3">
    <source>
        <dbReference type="ARBA" id="ARBA00022679"/>
    </source>
</evidence>
<reference evidence="11 12" key="1">
    <citation type="submission" date="2018-06" db="EMBL/GenBank/DDBJ databases">
        <title>Whole genome sequencing of four bacterial strains from South Shetland trench revealing bio-synthetic gene clusters.</title>
        <authorList>
            <person name="Abdel-Mageed W.M."/>
            <person name="Lehri B."/>
            <person name="Jarmusch S.A."/>
            <person name="Miranda K."/>
            <person name="Goodfellow M."/>
            <person name="Jaspars M."/>
            <person name="Karlyshev A.V."/>
        </authorList>
    </citation>
    <scope>NUCLEOTIDE SEQUENCE [LARGE SCALE GENOMIC DNA]</scope>
    <source>
        <strain evidence="11 12">SST1</strain>
    </source>
</reference>
<evidence type="ECO:0000256" key="7">
    <source>
        <dbReference type="ARBA" id="ARBA00022840"/>
    </source>
</evidence>
<evidence type="ECO:0000256" key="4">
    <source>
        <dbReference type="ARBA" id="ARBA00022695"/>
    </source>
</evidence>
<evidence type="ECO:0000256" key="9">
    <source>
        <dbReference type="ARBA" id="ARBA00038276"/>
    </source>
</evidence>
<evidence type="ECO:0000256" key="8">
    <source>
        <dbReference type="ARBA" id="ARBA00022842"/>
    </source>
</evidence>
<evidence type="ECO:0000256" key="5">
    <source>
        <dbReference type="ARBA" id="ARBA00022723"/>
    </source>
</evidence>
<dbReference type="SUPFAM" id="SSF81301">
    <property type="entry name" value="Nucleotidyltransferase"/>
    <property type="match status" value="1"/>
</dbReference>
<dbReference type="Proteomes" id="UP000252187">
    <property type="component" value="Unassembled WGS sequence"/>
</dbReference>
<evidence type="ECO:0000256" key="6">
    <source>
        <dbReference type="ARBA" id="ARBA00022741"/>
    </source>
</evidence>
<dbReference type="PANTHER" id="PTHR33571">
    <property type="entry name" value="SSL8005 PROTEIN"/>
    <property type="match status" value="1"/>
</dbReference>
<proteinExistence type="inferred from homology"/>
<sequence>MTSTAPTPESLALRELIEARRDEFRALLAKYAATNPMLFGSVSRGTANGGSDVDILVDMDPADGNLLMRASGLLEEVRTLFGREDIDIFPEQLLKRPIADAALRQASAL</sequence>
<keyword evidence="4" id="KW-0548">Nucleotidyltransferase</keyword>
<evidence type="ECO:0000313" key="12">
    <source>
        <dbReference type="Proteomes" id="UP000252187"/>
    </source>
</evidence>
<dbReference type="Gene3D" id="3.30.460.10">
    <property type="entry name" value="Beta Polymerase, domain 2"/>
    <property type="match status" value="1"/>
</dbReference>
<keyword evidence="2" id="KW-1277">Toxin-antitoxin system</keyword>
<keyword evidence="5" id="KW-0479">Metal-binding</keyword>
<dbReference type="InterPro" id="IPR002934">
    <property type="entry name" value="Polymerase_NTP_transf_dom"/>
</dbReference>
<keyword evidence="8" id="KW-0460">Magnesium</keyword>
<keyword evidence="3 11" id="KW-0808">Transferase</keyword>
<evidence type="ECO:0000256" key="1">
    <source>
        <dbReference type="ARBA" id="ARBA00001946"/>
    </source>
</evidence>
<name>A0A365P8Q9_9ACTN</name>
<dbReference type="GO" id="GO:0046872">
    <property type="term" value="F:metal ion binding"/>
    <property type="evidence" value="ECO:0007669"/>
    <property type="project" value="UniProtKB-KW"/>
</dbReference>
<comment type="caution">
    <text evidence="11">The sequence shown here is derived from an EMBL/GenBank/DDBJ whole genome shotgun (WGS) entry which is preliminary data.</text>
</comment>
<dbReference type="InterPro" id="IPR043519">
    <property type="entry name" value="NT_sf"/>
</dbReference>